<dbReference type="Pfam" id="PF26002">
    <property type="entry name" value="Beta-barrel_AprE"/>
    <property type="match status" value="1"/>
</dbReference>
<evidence type="ECO:0000256" key="2">
    <source>
        <dbReference type="ARBA" id="ARBA00009477"/>
    </source>
</evidence>
<keyword evidence="10" id="KW-0175">Coiled coil</keyword>
<evidence type="ECO:0000256" key="4">
    <source>
        <dbReference type="ARBA" id="ARBA00022475"/>
    </source>
</evidence>
<dbReference type="Proteomes" id="UP000078358">
    <property type="component" value="Unassembled WGS sequence"/>
</dbReference>
<evidence type="ECO:0000313" key="13">
    <source>
        <dbReference type="EMBL" id="OAQ14811.1"/>
    </source>
</evidence>
<evidence type="ECO:0000256" key="5">
    <source>
        <dbReference type="ARBA" id="ARBA00022519"/>
    </source>
</evidence>
<dbReference type="GO" id="GO:0015031">
    <property type="term" value="P:protein transport"/>
    <property type="evidence" value="ECO:0007669"/>
    <property type="project" value="InterPro"/>
</dbReference>
<evidence type="ECO:0000256" key="1">
    <source>
        <dbReference type="ARBA" id="ARBA00004377"/>
    </source>
</evidence>
<keyword evidence="4 9" id="KW-1003">Cell membrane</keyword>
<evidence type="ECO:0000256" key="9">
    <source>
        <dbReference type="RuleBase" id="RU365093"/>
    </source>
</evidence>
<keyword evidence="7" id="KW-1133">Transmembrane helix</keyword>
<dbReference type="Gene3D" id="2.40.30.170">
    <property type="match status" value="1"/>
</dbReference>
<dbReference type="RefSeq" id="WP_064319106.1">
    <property type="nucleotide sequence ID" value="NZ_JACI01000002.1"/>
</dbReference>
<dbReference type="PANTHER" id="PTHR30386:SF27">
    <property type="entry name" value="MEMBRANE FUSION PROTEIN (MFP) FAMILY PROTEIN"/>
    <property type="match status" value="1"/>
</dbReference>
<evidence type="ECO:0000256" key="10">
    <source>
        <dbReference type="SAM" id="Coils"/>
    </source>
</evidence>
<dbReference type="PRINTS" id="PR01490">
    <property type="entry name" value="RTXTOXIND"/>
</dbReference>
<dbReference type="GO" id="GO:0005886">
    <property type="term" value="C:plasma membrane"/>
    <property type="evidence" value="ECO:0007669"/>
    <property type="project" value="UniProtKB-SubCell"/>
</dbReference>
<evidence type="ECO:0000256" key="3">
    <source>
        <dbReference type="ARBA" id="ARBA00022448"/>
    </source>
</evidence>
<dbReference type="InterPro" id="IPR050739">
    <property type="entry name" value="MFP"/>
</dbReference>
<dbReference type="InterPro" id="IPR059040">
    <property type="entry name" value="HH_CyaD-like"/>
</dbReference>
<feature type="domain" description="AprE-like beta-barrel" evidence="12">
    <location>
        <begin position="364"/>
        <end position="452"/>
    </location>
</feature>
<dbReference type="InterPro" id="IPR010129">
    <property type="entry name" value="T1SS_HlyD"/>
</dbReference>
<evidence type="ECO:0000259" key="11">
    <source>
        <dbReference type="Pfam" id="PF25988"/>
    </source>
</evidence>
<keyword evidence="3 9" id="KW-0813">Transport</keyword>
<feature type="domain" description="CyaD-like alpha-helical hairpin" evidence="11">
    <location>
        <begin position="131"/>
        <end position="323"/>
    </location>
</feature>
<protein>
    <recommendedName>
        <fullName evidence="9">Membrane fusion protein (MFP) family protein</fullName>
    </recommendedName>
</protein>
<dbReference type="EMBL" id="JACI01000002">
    <property type="protein sequence ID" value="OAQ14811.1"/>
    <property type="molecule type" value="Genomic_DNA"/>
</dbReference>
<evidence type="ECO:0000256" key="8">
    <source>
        <dbReference type="ARBA" id="ARBA00023136"/>
    </source>
</evidence>
<keyword evidence="6" id="KW-0812">Transmembrane</keyword>
<dbReference type="Pfam" id="PF25988">
    <property type="entry name" value="HH_CyaD"/>
    <property type="match status" value="1"/>
</dbReference>
<gene>
    <name evidence="13" type="ORF">F480_10845</name>
</gene>
<accession>A0A179CZU7</accession>
<comment type="subcellular location">
    <subcellularLocation>
        <location evidence="1 9">Cell inner membrane</location>
        <topology evidence="1 9">Single-pass membrane protein</topology>
    </subcellularLocation>
</comment>
<reference evidence="13 14" key="1">
    <citation type="submission" date="2014-01" db="EMBL/GenBank/DDBJ databases">
        <authorList>
            <person name="Zuccon D."/>
        </authorList>
    </citation>
    <scope>NUCLEOTIDE SEQUENCE [LARGE SCALE GENOMIC DNA]</scope>
    <source>
        <strain evidence="13 14">Y31</strain>
    </source>
</reference>
<organism evidence="13 14">
    <name type="scientific">Bibersteinia trehalosi Y31</name>
    <dbReference type="NCBI Taxonomy" id="1261658"/>
    <lineage>
        <taxon>Bacteria</taxon>
        <taxon>Pseudomonadati</taxon>
        <taxon>Pseudomonadota</taxon>
        <taxon>Gammaproteobacteria</taxon>
        <taxon>Pasteurellales</taxon>
        <taxon>Pasteurellaceae</taxon>
        <taxon>Bibersteinia</taxon>
    </lineage>
</organism>
<name>A0A179CZU7_BIBTR</name>
<evidence type="ECO:0000256" key="6">
    <source>
        <dbReference type="ARBA" id="ARBA00022692"/>
    </source>
</evidence>
<comment type="similarity">
    <text evidence="2 9">Belongs to the membrane fusion protein (MFP) (TC 8.A.1) family.</text>
</comment>
<dbReference type="InterPro" id="IPR058982">
    <property type="entry name" value="Beta-barrel_AprE"/>
</dbReference>
<sequence>MLLFKLSAFKELIQKYYSIFKVIWKDRKQLESLPRTADETEFLPAHLELCEKPVSSLPKWSARLIILFLIFTLLWAYLGKVEVVTVAHGKIIASNRSKNIQPLETAIIKNIYVKNGEKVTQNQPLIELTATGIDTDLSQSKAHLATLLLSSLRLNALLYSIEQEKLPTLTYEKNDVYSSEEVIQEQEFANSQYLAWKAEKQRLAVQIEQKQAEKKTIIDIISTLNDIKNYEKERTDDLYTLYRKKSASKHEYFQQKNKLLEIENNLITQKNRLNEIEKEIIQSIQEYQAFINSFKRDLLNDLKNTYNNLSQAELEWEKTKQRQGFMILRSPIDGVVQQLQTYTIGGVATAAQTLMIIAPEKDQLEVEATISNQDIGFIQTGQDVILKIAAFPYTRYGYITGKVKHISLDAIQDEKLGFVFSTTISMDKDYLNINDSRAYLKQGMLVSAEIKTDKRNIMDYFLSPFKTTIDESLRER</sequence>
<evidence type="ECO:0000259" key="12">
    <source>
        <dbReference type="Pfam" id="PF26002"/>
    </source>
</evidence>
<dbReference type="NCBIfam" id="TIGR01843">
    <property type="entry name" value="type_I_hlyD"/>
    <property type="match status" value="1"/>
</dbReference>
<dbReference type="AlphaFoldDB" id="A0A179CZU7"/>
<evidence type="ECO:0000256" key="7">
    <source>
        <dbReference type="ARBA" id="ARBA00022989"/>
    </source>
</evidence>
<keyword evidence="5 9" id="KW-0997">Cell inner membrane</keyword>
<feature type="coiled-coil region" evidence="10">
    <location>
        <begin position="259"/>
        <end position="319"/>
    </location>
</feature>
<dbReference type="PANTHER" id="PTHR30386">
    <property type="entry name" value="MEMBRANE FUSION SUBUNIT OF EMRAB-TOLC MULTIDRUG EFFLUX PUMP"/>
    <property type="match status" value="1"/>
</dbReference>
<evidence type="ECO:0000313" key="14">
    <source>
        <dbReference type="Proteomes" id="UP000078358"/>
    </source>
</evidence>
<keyword evidence="8" id="KW-0472">Membrane</keyword>
<dbReference type="PATRIC" id="fig|1261658.3.peg.2170"/>
<comment type="caution">
    <text evidence="13">The sequence shown here is derived from an EMBL/GenBank/DDBJ whole genome shotgun (WGS) entry which is preliminary data.</text>
</comment>
<proteinExistence type="inferred from homology"/>